<accession>A0ABQ5U1K4</accession>
<dbReference type="SUPFAM" id="SSF161098">
    <property type="entry name" value="MetI-like"/>
    <property type="match status" value="1"/>
</dbReference>
<name>A0ABQ5U1K4_9PROT</name>
<dbReference type="PANTHER" id="PTHR43163:SF6">
    <property type="entry name" value="DIPEPTIDE TRANSPORT SYSTEM PERMEASE PROTEIN DPPB-RELATED"/>
    <property type="match status" value="1"/>
</dbReference>
<dbReference type="InterPro" id="IPR035906">
    <property type="entry name" value="MetI-like_sf"/>
</dbReference>
<comment type="caution">
    <text evidence="9">The sequence shown here is derived from an EMBL/GenBank/DDBJ whole genome shotgun (WGS) entry which is preliminary data.</text>
</comment>
<dbReference type="RefSeq" id="WP_169559186.1">
    <property type="nucleotide sequence ID" value="NZ_BSNF01000001.1"/>
</dbReference>
<evidence type="ECO:0000256" key="7">
    <source>
        <dbReference type="RuleBase" id="RU363032"/>
    </source>
</evidence>
<evidence type="ECO:0000259" key="8">
    <source>
        <dbReference type="PROSITE" id="PS50928"/>
    </source>
</evidence>
<protein>
    <submittedName>
        <fullName evidence="9">Peptide ABC transporter permease</fullName>
    </submittedName>
</protein>
<keyword evidence="3" id="KW-1003">Cell membrane</keyword>
<keyword evidence="10" id="KW-1185">Reference proteome</keyword>
<keyword evidence="4 7" id="KW-0812">Transmembrane</keyword>
<proteinExistence type="inferred from homology"/>
<gene>
    <name evidence="9" type="primary">appB</name>
    <name evidence="9" type="ORF">GCM10007924_03840</name>
</gene>
<feature type="transmembrane region" description="Helical" evidence="7">
    <location>
        <begin position="168"/>
        <end position="188"/>
    </location>
</feature>
<feature type="transmembrane region" description="Helical" evidence="7">
    <location>
        <begin position="226"/>
        <end position="252"/>
    </location>
</feature>
<dbReference type="PANTHER" id="PTHR43163">
    <property type="entry name" value="DIPEPTIDE TRANSPORT SYSTEM PERMEASE PROTEIN DPPB-RELATED"/>
    <property type="match status" value="1"/>
</dbReference>
<evidence type="ECO:0000256" key="5">
    <source>
        <dbReference type="ARBA" id="ARBA00022989"/>
    </source>
</evidence>
<dbReference type="Pfam" id="PF19300">
    <property type="entry name" value="BPD_transp_1_N"/>
    <property type="match status" value="1"/>
</dbReference>
<dbReference type="Gene3D" id="1.10.3720.10">
    <property type="entry name" value="MetI-like"/>
    <property type="match status" value="1"/>
</dbReference>
<feature type="transmembrane region" description="Helical" evidence="7">
    <location>
        <begin position="130"/>
        <end position="156"/>
    </location>
</feature>
<evidence type="ECO:0000313" key="10">
    <source>
        <dbReference type="Proteomes" id="UP001161409"/>
    </source>
</evidence>
<dbReference type="InterPro" id="IPR000515">
    <property type="entry name" value="MetI-like"/>
</dbReference>
<keyword evidence="2 7" id="KW-0813">Transport</keyword>
<reference evidence="9" key="2">
    <citation type="submission" date="2023-01" db="EMBL/GenBank/DDBJ databases">
        <title>Draft genome sequence of Sneathiella chinensis strain NBRC 103408.</title>
        <authorList>
            <person name="Sun Q."/>
            <person name="Mori K."/>
        </authorList>
    </citation>
    <scope>NUCLEOTIDE SEQUENCE</scope>
    <source>
        <strain evidence="9">NBRC 103408</strain>
    </source>
</reference>
<sequence>MLFYTVKRLGMALLVAFTVSFLTFALLYVAGDPATAILGPNATDVDIAYIRKHYGFDQPLLVQFIQWLGRIVQGDLGYSYFFQVPVSDILLQRLPITIQLGLLAFSLALLIALPLGIAAAARPNSLVDRLALFLSVAGQAIPSFWMGLMMIVIFSVNLGLLPSSGNDSWRHFILPTVVLGYYATPAIMRLTRSSMLEVLSSDYVRTAKSKGLSRTTVLYKHALRNAVIPVVSLAAAQLGFMLAGSVVIESVFSLQGAGMLAWQSISRGDLPTVQAIVLLFSIAYVALTLLADLFNAWLDPQVRMAQ</sequence>
<reference evidence="9" key="1">
    <citation type="journal article" date="2014" name="Int. J. Syst. Evol. Microbiol.">
        <title>Complete genome of a new Firmicutes species belonging to the dominant human colonic microbiota ('Ruminococcus bicirculans') reveals two chromosomes and a selective capacity to utilize plant glucans.</title>
        <authorList>
            <consortium name="NISC Comparative Sequencing Program"/>
            <person name="Wegmann U."/>
            <person name="Louis P."/>
            <person name="Goesmann A."/>
            <person name="Henrissat B."/>
            <person name="Duncan S.H."/>
            <person name="Flint H.J."/>
        </authorList>
    </citation>
    <scope>NUCLEOTIDE SEQUENCE</scope>
    <source>
        <strain evidence="9">NBRC 103408</strain>
    </source>
</reference>
<dbReference type="EMBL" id="BSNF01000001">
    <property type="protein sequence ID" value="GLQ05163.1"/>
    <property type="molecule type" value="Genomic_DNA"/>
</dbReference>
<feature type="transmembrane region" description="Helical" evidence="7">
    <location>
        <begin position="272"/>
        <end position="298"/>
    </location>
</feature>
<evidence type="ECO:0000256" key="4">
    <source>
        <dbReference type="ARBA" id="ARBA00022692"/>
    </source>
</evidence>
<feature type="domain" description="ABC transmembrane type-1" evidence="8">
    <location>
        <begin position="94"/>
        <end position="291"/>
    </location>
</feature>
<dbReference type="CDD" id="cd06261">
    <property type="entry name" value="TM_PBP2"/>
    <property type="match status" value="1"/>
</dbReference>
<keyword evidence="5 7" id="KW-1133">Transmembrane helix</keyword>
<comment type="subcellular location">
    <subcellularLocation>
        <location evidence="1 7">Cell membrane</location>
        <topology evidence="1 7">Multi-pass membrane protein</topology>
    </subcellularLocation>
</comment>
<evidence type="ECO:0000313" key="9">
    <source>
        <dbReference type="EMBL" id="GLQ05163.1"/>
    </source>
</evidence>
<evidence type="ECO:0000256" key="1">
    <source>
        <dbReference type="ARBA" id="ARBA00004651"/>
    </source>
</evidence>
<feature type="transmembrane region" description="Helical" evidence="7">
    <location>
        <begin position="96"/>
        <end position="118"/>
    </location>
</feature>
<evidence type="ECO:0000256" key="2">
    <source>
        <dbReference type="ARBA" id="ARBA00022448"/>
    </source>
</evidence>
<evidence type="ECO:0000256" key="6">
    <source>
        <dbReference type="ARBA" id="ARBA00023136"/>
    </source>
</evidence>
<dbReference type="Proteomes" id="UP001161409">
    <property type="component" value="Unassembled WGS sequence"/>
</dbReference>
<keyword evidence="6 7" id="KW-0472">Membrane</keyword>
<dbReference type="InterPro" id="IPR045621">
    <property type="entry name" value="BPD_transp_1_N"/>
</dbReference>
<organism evidence="9 10">
    <name type="scientific">Sneathiella chinensis</name>
    <dbReference type="NCBI Taxonomy" id="349750"/>
    <lineage>
        <taxon>Bacteria</taxon>
        <taxon>Pseudomonadati</taxon>
        <taxon>Pseudomonadota</taxon>
        <taxon>Alphaproteobacteria</taxon>
        <taxon>Sneathiellales</taxon>
        <taxon>Sneathiellaceae</taxon>
        <taxon>Sneathiella</taxon>
    </lineage>
</organism>
<dbReference type="PROSITE" id="PS50928">
    <property type="entry name" value="ABC_TM1"/>
    <property type="match status" value="1"/>
</dbReference>
<dbReference type="Pfam" id="PF00528">
    <property type="entry name" value="BPD_transp_1"/>
    <property type="match status" value="1"/>
</dbReference>
<evidence type="ECO:0000256" key="3">
    <source>
        <dbReference type="ARBA" id="ARBA00022475"/>
    </source>
</evidence>
<comment type="similarity">
    <text evidence="7">Belongs to the binding-protein-dependent transport system permease family.</text>
</comment>